<evidence type="ECO:0000313" key="1">
    <source>
        <dbReference type="EMBL" id="KDB20957.1"/>
    </source>
</evidence>
<evidence type="ECO:0000313" key="2">
    <source>
        <dbReference type="Proteomes" id="UP000024533"/>
    </source>
</evidence>
<comment type="caution">
    <text evidence="1">The sequence shown here is derived from an EMBL/GenBank/DDBJ whole genome shotgun (WGS) entry which is preliminary data.</text>
</comment>
<sequence>MRQCLKGGTNHQGNGIQIELDGIYSLDQRKDWQYSPRLPLFPRQGVAPIGATQMPSSQCGKIPARTKVGTPFDLQTASMSFLRGRRIIHKPKGHNDKVVAWNFRNIIHKSKGHNYKVVAWKFMGTPRIKYTKDQKYTWQLTASSPLTRMAEAGVIEWLIARLHEKNGKTSGCKPQYCVGQFLVAVDSGVADKSELMDEISNKIRYYGRSLICPASRSTYMVISTEKPMRLS</sequence>
<accession>A0A059J0C1</accession>
<reference evidence="1 2" key="1">
    <citation type="submission" date="2014-02" db="EMBL/GenBank/DDBJ databases">
        <title>The Genome Sequence of Trichophyton interdigitale MR816.</title>
        <authorList>
            <consortium name="The Broad Institute Genomics Platform"/>
            <person name="Cuomo C.A."/>
            <person name="White T.C."/>
            <person name="Graser Y."/>
            <person name="Martinez-Rossi N."/>
            <person name="Heitman J."/>
            <person name="Young S.K."/>
            <person name="Zeng Q."/>
            <person name="Gargeya S."/>
            <person name="Abouelleil A."/>
            <person name="Alvarado L."/>
            <person name="Chapman S.B."/>
            <person name="Gainer-Dewar J."/>
            <person name="Goldberg J."/>
            <person name="Griggs A."/>
            <person name="Gujja S."/>
            <person name="Hansen M."/>
            <person name="Howarth C."/>
            <person name="Imamovic A."/>
            <person name="Larimer J."/>
            <person name="Martinez D."/>
            <person name="Murphy C."/>
            <person name="Pearson M.D."/>
            <person name="Persinoti G."/>
            <person name="Poon T."/>
            <person name="Priest M."/>
            <person name="Roberts A.D."/>
            <person name="Saif S."/>
            <person name="Shea T.D."/>
            <person name="Sykes S.N."/>
            <person name="Wortman J."/>
            <person name="Nusbaum C."/>
            <person name="Birren B."/>
        </authorList>
    </citation>
    <scope>NUCLEOTIDE SEQUENCE [LARGE SCALE GENOMIC DNA]</scope>
    <source>
        <strain evidence="1 2">MR816</strain>
    </source>
</reference>
<dbReference type="HOGENOM" id="CLU_1200552_0_0_1"/>
<dbReference type="EMBL" id="AOKY01000648">
    <property type="protein sequence ID" value="KDB20957.1"/>
    <property type="molecule type" value="Genomic_DNA"/>
</dbReference>
<proteinExistence type="predicted"/>
<organism evidence="1 2">
    <name type="scientific">Trichophyton interdigitale (strain MR816)</name>
    <dbReference type="NCBI Taxonomy" id="1215338"/>
    <lineage>
        <taxon>Eukaryota</taxon>
        <taxon>Fungi</taxon>
        <taxon>Dikarya</taxon>
        <taxon>Ascomycota</taxon>
        <taxon>Pezizomycotina</taxon>
        <taxon>Eurotiomycetes</taxon>
        <taxon>Eurotiomycetidae</taxon>
        <taxon>Onygenales</taxon>
        <taxon>Arthrodermataceae</taxon>
        <taxon>Trichophyton</taxon>
    </lineage>
</organism>
<dbReference type="Proteomes" id="UP000024533">
    <property type="component" value="Unassembled WGS sequence"/>
</dbReference>
<gene>
    <name evidence="1" type="ORF">H109_07083</name>
</gene>
<protein>
    <submittedName>
        <fullName evidence="1">Uncharacterized protein</fullName>
    </submittedName>
</protein>
<dbReference type="AlphaFoldDB" id="A0A059J0C1"/>
<name>A0A059J0C1_TRIIM</name>
<keyword evidence="2" id="KW-1185">Reference proteome</keyword>